<organism evidence="2 3">
    <name type="scientific">Nephila pilipes</name>
    <name type="common">Giant wood spider</name>
    <name type="synonym">Nephila maculata</name>
    <dbReference type="NCBI Taxonomy" id="299642"/>
    <lineage>
        <taxon>Eukaryota</taxon>
        <taxon>Metazoa</taxon>
        <taxon>Ecdysozoa</taxon>
        <taxon>Arthropoda</taxon>
        <taxon>Chelicerata</taxon>
        <taxon>Arachnida</taxon>
        <taxon>Araneae</taxon>
        <taxon>Araneomorphae</taxon>
        <taxon>Entelegynae</taxon>
        <taxon>Araneoidea</taxon>
        <taxon>Nephilidae</taxon>
        <taxon>Nephila</taxon>
    </lineage>
</organism>
<dbReference type="Proteomes" id="UP000887013">
    <property type="component" value="Unassembled WGS sequence"/>
</dbReference>
<proteinExistence type="predicted"/>
<evidence type="ECO:0000313" key="3">
    <source>
        <dbReference type="Proteomes" id="UP000887013"/>
    </source>
</evidence>
<reference evidence="2" key="1">
    <citation type="submission" date="2020-08" db="EMBL/GenBank/DDBJ databases">
        <title>Multicomponent nature underlies the extraordinary mechanical properties of spider dragline silk.</title>
        <authorList>
            <person name="Kono N."/>
            <person name="Nakamura H."/>
            <person name="Mori M."/>
            <person name="Yoshida Y."/>
            <person name="Ohtoshi R."/>
            <person name="Malay A.D."/>
            <person name="Moran D.A.P."/>
            <person name="Tomita M."/>
            <person name="Numata K."/>
            <person name="Arakawa K."/>
        </authorList>
    </citation>
    <scope>NUCLEOTIDE SEQUENCE</scope>
</reference>
<feature type="region of interest" description="Disordered" evidence="1">
    <location>
        <begin position="92"/>
        <end position="133"/>
    </location>
</feature>
<feature type="compositionally biased region" description="Low complexity" evidence="1">
    <location>
        <begin position="106"/>
        <end position="120"/>
    </location>
</feature>
<evidence type="ECO:0000256" key="1">
    <source>
        <dbReference type="SAM" id="MobiDB-lite"/>
    </source>
</evidence>
<accession>A0A8X6PDR7</accession>
<comment type="caution">
    <text evidence="2">The sequence shown here is derived from an EMBL/GenBank/DDBJ whole genome shotgun (WGS) entry which is preliminary data.</text>
</comment>
<dbReference type="AlphaFoldDB" id="A0A8X6PDR7"/>
<evidence type="ECO:0000313" key="2">
    <source>
        <dbReference type="EMBL" id="GFT65221.1"/>
    </source>
</evidence>
<sequence>MCVIPVMYDGNQFGDEYLAELDHIEVAEKVKEDYESDVEMEDFDVEHNKVEINDDDYYNKSEEQSSSSDSDVNICDTDSDFESGIRSTRVATYTTRSRRKSHLKNSDSSSNASLSSLGINDDSTSNMSNKKIIKNKELPDLFKSL</sequence>
<feature type="compositionally biased region" description="Acidic residues" evidence="1">
    <location>
        <begin position="34"/>
        <end position="44"/>
    </location>
</feature>
<gene>
    <name evidence="2" type="ORF">NPIL_554601</name>
</gene>
<dbReference type="EMBL" id="BMAW01019788">
    <property type="protein sequence ID" value="GFT65221.1"/>
    <property type="molecule type" value="Genomic_DNA"/>
</dbReference>
<keyword evidence="3" id="KW-1185">Reference proteome</keyword>
<feature type="non-terminal residue" evidence="2">
    <location>
        <position position="1"/>
    </location>
</feature>
<feature type="region of interest" description="Disordered" evidence="1">
    <location>
        <begin position="34"/>
        <end position="80"/>
    </location>
</feature>
<protein>
    <submittedName>
        <fullName evidence="2">Uncharacterized protein</fullName>
    </submittedName>
</protein>
<name>A0A8X6PDR7_NEPPI</name>
<feature type="compositionally biased region" description="Basic and acidic residues" evidence="1">
    <location>
        <begin position="45"/>
        <end position="63"/>
    </location>
</feature>